<dbReference type="Gene3D" id="2.40.70.10">
    <property type="entry name" value="Acid Proteases"/>
    <property type="match status" value="1"/>
</dbReference>
<protein>
    <submittedName>
        <fullName evidence="1">Uncharacterized protein</fullName>
    </submittedName>
</protein>
<reference evidence="2" key="1">
    <citation type="journal article" date="2020" name="Sci. Rep.">
        <title>Chromosome-scale genome assembly for the duckweed Spirodela intermedia, integrating cytogenetic maps, PacBio and Oxford Nanopore libraries.</title>
        <authorList>
            <person name="Hoang P.T.N."/>
            <person name="Fiebig A."/>
            <person name="Novak P."/>
            <person name="Macas J."/>
            <person name="Cao H.X."/>
            <person name="Stepanenko A."/>
            <person name="Chen G."/>
            <person name="Borisjuk N."/>
            <person name="Scholz U."/>
            <person name="Schubert I."/>
        </authorList>
    </citation>
    <scope>NUCLEOTIDE SEQUENCE [LARGE SCALE GENOMIC DNA]</scope>
</reference>
<gene>
    <name evidence="1" type="ORF">SI7747_UN020379</name>
</gene>
<dbReference type="EMBL" id="CACRZD030000068">
    <property type="protein sequence ID" value="CAA6674021.1"/>
    <property type="molecule type" value="Genomic_DNA"/>
</dbReference>
<organism evidence="1 2">
    <name type="scientific">Spirodela intermedia</name>
    <name type="common">Intermediate duckweed</name>
    <dbReference type="NCBI Taxonomy" id="51605"/>
    <lineage>
        <taxon>Eukaryota</taxon>
        <taxon>Viridiplantae</taxon>
        <taxon>Streptophyta</taxon>
        <taxon>Embryophyta</taxon>
        <taxon>Tracheophyta</taxon>
        <taxon>Spermatophyta</taxon>
        <taxon>Magnoliopsida</taxon>
        <taxon>Liliopsida</taxon>
        <taxon>Araceae</taxon>
        <taxon>Lemnoideae</taxon>
        <taxon>Spirodela</taxon>
    </lineage>
</organism>
<comment type="caution">
    <text evidence="1">The sequence shown here is derived from an EMBL/GenBank/DDBJ whole genome shotgun (WGS) entry which is preliminary data.</text>
</comment>
<evidence type="ECO:0000313" key="2">
    <source>
        <dbReference type="Proteomes" id="UP001189122"/>
    </source>
</evidence>
<dbReference type="InterPro" id="IPR021109">
    <property type="entry name" value="Peptidase_aspartic_dom_sf"/>
</dbReference>
<dbReference type="Proteomes" id="UP001189122">
    <property type="component" value="Unassembled WGS sequence"/>
</dbReference>
<accession>A0ABN7E941</accession>
<name>A0ABN7E941_SPIIN</name>
<proteinExistence type="predicted"/>
<keyword evidence="2" id="KW-1185">Reference proteome</keyword>
<evidence type="ECO:0000313" key="1">
    <source>
        <dbReference type="EMBL" id="CAA6674021.1"/>
    </source>
</evidence>
<sequence>MSSKELELLMKDLEESLIELQLIDGSIRKPYGRVNDVSIKVVDGLEFLIDFILTDMKVTRILVEHLFILGRPFLVTANVATNF</sequence>